<proteinExistence type="inferred from homology"/>
<dbReference type="Pfam" id="PF11051">
    <property type="entry name" value="Mannosyl_trans3"/>
    <property type="match status" value="2"/>
</dbReference>
<keyword evidence="6" id="KW-0735">Signal-anchor</keyword>
<dbReference type="OMA" id="YMKDATE"/>
<organism evidence="11 12">
    <name type="scientific">Botryotinia fuckeliana (strain B05.10)</name>
    <name type="common">Noble rot fungus</name>
    <name type="synonym">Botrytis cinerea</name>
    <dbReference type="NCBI Taxonomy" id="332648"/>
    <lineage>
        <taxon>Eukaryota</taxon>
        <taxon>Fungi</taxon>
        <taxon>Dikarya</taxon>
        <taxon>Ascomycota</taxon>
        <taxon>Pezizomycotina</taxon>
        <taxon>Leotiomycetes</taxon>
        <taxon>Helotiales</taxon>
        <taxon>Sclerotiniaceae</taxon>
        <taxon>Botrytis</taxon>
    </lineage>
</organism>
<accession>A0A384K1J4</accession>
<evidence type="ECO:0000256" key="8">
    <source>
        <dbReference type="ARBA" id="ARBA00023034"/>
    </source>
</evidence>
<evidence type="ECO:0000256" key="4">
    <source>
        <dbReference type="ARBA" id="ARBA00022679"/>
    </source>
</evidence>
<dbReference type="Gene3D" id="3.90.550.10">
    <property type="entry name" value="Spore Coat Polysaccharide Biosynthesis Protein SpsA, Chain A"/>
    <property type="match status" value="1"/>
</dbReference>
<keyword evidence="5 10" id="KW-0812">Transmembrane</keyword>
<comment type="subcellular location">
    <subcellularLocation>
        <location evidence="1">Golgi apparatus membrane</location>
        <topology evidence="1">Single-pass type II membrane protein</topology>
    </subcellularLocation>
</comment>
<dbReference type="KEGG" id="bfu:BCIN_13g05300"/>
<evidence type="ECO:0000256" key="9">
    <source>
        <dbReference type="ARBA" id="ARBA00023136"/>
    </source>
</evidence>
<gene>
    <name evidence="11" type="ORF">BCIN_13g05300</name>
</gene>
<dbReference type="GO" id="GO:0000139">
    <property type="term" value="C:Golgi membrane"/>
    <property type="evidence" value="ECO:0007669"/>
    <property type="project" value="UniProtKB-SubCell"/>
</dbReference>
<dbReference type="Proteomes" id="UP000001798">
    <property type="component" value="Chromosome 13"/>
</dbReference>
<dbReference type="InterPro" id="IPR022751">
    <property type="entry name" value="Alpha_mannosyltransferase"/>
</dbReference>
<keyword evidence="4" id="KW-0808">Transferase</keyword>
<comment type="similarity">
    <text evidence="3">Belongs to the MNN1/MNT family.</text>
</comment>
<dbReference type="InterPro" id="IPR029044">
    <property type="entry name" value="Nucleotide-diphossugar_trans"/>
</dbReference>
<evidence type="ECO:0000256" key="5">
    <source>
        <dbReference type="ARBA" id="ARBA00022692"/>
    </source>
</evidence>
<keyword evidence="7 10" id="KW-1133">Transmembrane helix</keyword>
<evidence type="ECO:0000313" key="11">
    <source>
        <dbReference type="EMBL" id="ATZ56695.1"/>
    </source>
</evidence>
<dbReference type="PANTHER" id="PTHR31646:SF1">
    <property type="entry name" value="ALPHA-1,2-MANNOSYLTRANSFERASE MNN2"/>
    <property type="match status" value="1"/>
</dbReference>
<dbReference type="OrthoDB" id="430354at2759"/>
<dbReference type="PANTHER" id="PTHR31646">
    <property type="entry name" value="ALPHA-1,2-MANNOSYLTRANSFERASE MNN2"/>
    <property type="match status" value="1"/>
</dbReference>
<keyword evidence="12" id="KW-1185">Reference proteome</keyword>
<evidence type="ECO:0000256" key="6">
    <source>
        <dbReference type="ARBA" id="ARBA00022968"/>
    </source>
</evidence>
<dbReference type="RefSeq" id="XP_001554791.1">
    <property type="nucleotide sequence ID" value="XM_001554741.2"/>
</dbReference>
<reference evidence="11 12" key="3">
    <citation type="journal article" date="2017" name="Mol. Plant Pathol.">
        <title>A gapless genome sequence of the fungus Botrytis cinerea.</title>
        <authorList>
            <person name="Van Kan J.A."/>
            <person name="Stassen J.H."/>
            <person name="Mosbach A."/>
            <person name="Van Der Lee T.A."/>
            <person name="Faino L."/>
            <person name="Farmer A.D."/>
            <person name="Papasotiriou D.G."/>
            <person name="Zhou S."/>
            <person name="Seidl M.F."/>
            <person name="Cottam E."/>
            <person name="Edel D."/>
            <person name="Hahn M."/>
            <person name="Schwartz D.C."/>
            <person name="Dietrich R.A."/>
            <person name="Widdison S."/>
            <person name="Scalliet G."/>
        </authorList>
    </citation>
    <scope>NUCLEOTIDE SEQUENCE [LARGE SCALE GENOMIC DNA]</scope>
    <source>
        <strain evidence="11 12">B05.10</strain>
    </source>
</reference>
<dbReference type="EMBL" id="CP009817">
    <property type="protein sequence ID" value="ATZ56695.1"/>
    <property type="molecule type" value="Genomic_DNA"/>
</dbReference>
<dbReference type="GO" id="GO:0000026">
    <property type="term" value="F:alpha-1,2-mannosyltransferase activity"/>
    <property type="evidence" value="ECO:0007669"/>
    <property type="project" value="TreeGrafter"/>
</dbReference>
<keyword evidence="9 10" id="KW-0472">Membrane</keyword>
<comment type="pathway">
    <text evidence="2">Protein modification; protein glycosylation.</text>
</comment>
<keyword evidence="8" id="KW-0333">Golgi apparatus</keyword>
<name>A0A384K1J4_BOTFB</name>
<dbReference type="AlphaFoldDB" id="A0A384K1J4"/>
<sequence length="464" mass="52015">MWNSLPEKRRFVVIFSSITIIVLFGLGSEYRYSYLDHQTLFTTFGKSTLPWIATSSTFWAAFAPLLAAAAPRCSPPELNGKAYSMSIGKRRAADHIIMDEKDIQVMRRSHTWFVDQLMQNAPKLEFKQGTQGIVTSAGGDYFPPLLISLEFLRRTGSTLPVEVFLATPDEYEPLICETILPSLNAKCLILSDIIDQHELPFSFSGYQLKAFAIIFSSFESVLFLDADNFPVYSPDDLFTSTPFTSEHLVLWPDYWSPTPSPTLSKIIGLEESVLNNRPTIEAGQILVNKSHRTEALLLAAYYNAYGDYYYHLMTQGGAGEGDKETFSIAALVLGNSFYTVSQLPRPLGSRGNGAAVLQADPIEDVSSRGEAIPKPFFIHASWPPKLNPLHNHQDSRQWGSKEHSLSTFNGLDVERVAWEYMVQMACDENIIFKSWGNKTEKGICEQTRGSFKNMFGEEYNKLGG</sequence>
<evidence type="ECO:0000256" key="10">
    <source>
        <dbReference type="SAM" id="Phobius"/>
    </source>
</evidence>
<evidence type="ECO:0000256" key="3">
    <source>
        <dbReference type="ARBA" id="ARBA00009105"/>
    </source>
</evidence>
<evidence type="ECO:0008006" key="13">
    <source>
        <dbReference type="Google" id="ProtNLM"/>
    </source>
</evidence>
<evidence type="ECO:0000256" key="1">
    <source>
        <dbReference type="ARBA" id="ARBA00004323"/>
    </source>
</evidence>
<dbReference type="VEuPathDB" id="FungiDB:Bcin13g05300"/>
<feature type="transmembrane region" description="Helical" evidence="10">
    <location>
        <begin position="12"/>
        <end position="28"/>
    </location>
</feature>
<evidence type="ECO:0000256" key="2">
    <source>
        <dbReference type="ARBA" id="ARBA00004922"/>
    </source>
</evidence>
<reference evidence="11 12" key="2">
    <citation type="journal article" date="2012" name="Eukaryot. Cell">
        <title>Genome update of Botrytis cinerea strains B05.10 and T4.</title>
        <authorList>
            <person name="Staats M."/>
            <person name="van Kan J.A."/>
        </authorList>
    </citation>
    <scope>NUCLEOTIDE SEQUENCE [LARGE SCALE GENOMIC DNA]</scope>
    <source>
        <strain evidence="11 12">B05.10</strain>
    </source>
</reference>
<protein>
    <recommendedName>
        <fullName evidence="13">Glycosyltransferase family 71 protein</fullName>
    </recommendedName>
</protein>
<reference evidence="11 12" key="1">
    <citation type="journal article" date="2011" name="PLoS Genet.">
        <title>Genomic analysis of the necrotrophic fungal pathogens Sclerotinia sclerotiorum and Botrytis cinerea.</title>
        <authorList>
            <person name="Amselem J."/>
            <person name="Cuomo C.A."/>
            <person name="van Kan J.A."/>
            <person name="Viaud M."/>
            <person name="Benito E.P."/>
            <person name="Couloux A."/>
            <person name="Coutinho P.M."/>
            <person name="de Vries R.P."/>
            <person name="Dyer P.S."/>
            <person name="Fillinger S."/>
            <person name="Fournier E."/>
            <person name="Gout L."/>
            <person name="Hahn M."/>
            <person name="Kohn L."/>
            <person name="Lapalu N."/>
            <person name="Plummer K.M."/>
            <person name="Pradier J.M."/>
            <person name="Quevillon E."/>
            <person name="Sharon A."/>
            <person name="Simon A."/>
            <person name="ten Have A."/>
            <person name="Tudzynski B."/>
            <person name="Tudzynski P."/>
            <person name="Wincker P."/>
            <person name="Andrew M."/>
            <person name="Anthouard V."/>
            <person name="Beever R.E."/>
            <person name="Beffa R."/>
            <person name="Benoit I."/>
            <person name="Bouzid O."/>
            <person name="Brault B."/>
            <person name="Chen Z."/>
            <person name="Choquer M."/>
            <person name="Collemare J."/>
            <person name="Cotton P."/>
            <person name="Danchin E.G."/>
            <person name="Da Silva C."/>
            <person name="Gautier A."/>
            <person name="Giraud C."/>
            <person name="Giraud T."/>
            <person name="Gonzalez C."/>
            <person name="Grossetete S."/>
            <person name="Guldener U."/>
            <person name="Henrissat B."/>
            <person name="Howlett B.J."/>
            <person name="Kodira C."/>
            <person name="Kretschmer M."/>
            <person name="Lappartient A."/>
            <person name="Leroch M."/>
            <person name="Levis C."/>
            <person name="Mauceli E."/>
            <person name="Neuveglise C."/>
            <person name="Oeser B."/>
            <person name="Pearson M."/>
            <person name="Poulain J."/>
            <person name="Poussereau N."/>
            <person name="Quesneville H."/>
            <person name="Rascle C."/>
            <person name="Schumacher J."/>
            <person name="Segurens B."/>
            <person name="Sexton A."/>
            <person name="Silva E."/>
            <person name="Sirven C."/>
            <person name="Soanes D.M."/>
            <person name="Talbot N.J."/>
            <person name="Templeton M."/>
            <person name="Yandava C."/>
            <person name="Yarden O."/>
            <person name="Zeng Q."/>
            <person name="Rollins J.A."/>
            <person name="Lebrun M.H."/>
            <person name="Dickman M."/>
        </authorList>
    </citation>
    <scope>NUCLEOTIDE SEQUENCE [LARGE SCALE GENOMIC DNA]</scope>
    <source>
        <strain evidence="11 12">B05.10</strain>
    </source>
</reference>
<dbReference type="GeneID" id="5435352"/>
<evidence type="ECO:0000256" key="7">
    <source>
        <dbReference type="ARBA" id="ARBA00022989"/>
    </source>
</evidence>
<dbReference type="SUPFAM" id="SSF53448">
    <property type="entry name" value="Nucleotide-diphospho-sugar transferases"/>
    <property type="match status" value="1"/>
</dbReference>
<evidence type="ECO:0000313" key="12">
    <source>
        <dbReference type="Proteomes" id="UP000001798"/>
    </source>
</evidence>
<dbReference type="GO" id="GO:0046354">
    <property type="term" value="P:mannan biosynthetic process"/>
    <property type="evidence" value="ECO:0007669"/>
    <property type="project" value="TreeGrafter"/>
</dbReference>